<evidence type="ECO:0000256" key="1">
    <source>
        <dbReference type="SAM" id="MobiDB-lite"/>
    </source>
</evidence>
<dbReference type="EMBL" id="KV426090">
    <property type="protein sequence ID" value="KZV88793.1"/>
    <property type="molecule type" value="Genomic_DNA"/>
</dbReference>
<sequence length="333" mass="37689">MHDHTSASDDQLMTISARTGHHRHPGPDETRDDGERASATTTRAHSPRRRIRSAQRGLFEAELGSRAIVCRVFRRVVTPILYDHVAVDDDNYKYFATTASLPDTPLAHTRSVYFVSYEPDKVYSQASFEWLARALANVSTFTGPTRALYELSERVDELTLSSAYITDITLSGNIVHITDVQPVIQTLSSLHLIYEFCPEDLNQQPDLSSSHVEYLAIDMYSNLDVLDEDPLDLTPMIHLATSPSRLRRILCRPRFVQESDVQSAAQAIVAWATSQRDERVHIDDTFVRVGDTRSGWLWNKLDRQDAVDGNSVWFRGRQAWHPPSPTLDHSNSS</sequence>
<reference evidence="2 3" key="1">
    <citation type="journal article" date="2016" name="Mol. Biol. Evol.">
        <title>Comparative Genomics of Early-Diverging Mushroom-Forming Fungi Provides Insights into the Origins of Lignocellulose Decay Capabilities.</title>
        <authorList>
            <person name="Nagy L.G."/>
            <person name="Riley R."/>
            <person name="Tritt A."/>
            <person name="Adam C."/>
            <person name="Daum C."/>
            <person name="Floudas D."/>
            <person name="Sun H."/>
            <person name="Yadav J.S."/>
            <person name="Pangilinan J."/>
            <person name="Larsson K.H."/>
            <person name="Matsuura K."/>
            <person name="Barry K."/>
            <person name="Labutti K."/>
            <person name="Kuo R."/>
            <person name="Ohm R.A."/>
            <person name="Bhattacharya S.S."/>
            <person name="Shirouzu T."/>
            <person name="Yoshinaga Y."/>
            <person name="Martin F.M."/>
            <person name="Grigoriev I.V."/>
            <person name="Hibbett D.S."/>
        </authorList>
    </citation>
    <scope>NUCLEOTIDE SEQUENCE [LARGE SCALE GENOMIC DNA]</scope>
    <source>
        <strain evidence="2 3">HHB12029</strain>
    </source>
</reference>
<keyword evidence="3" id="KW-1185">Reference proteome</keyword>
<name>A0A165FD40_EXIGL</name>
<organism evidence="2 3">
    <name type="scientific">Exidia glandulosa HHB12029</name>
    <dbReference type="NCBI Taxonomy" id="1314781"/>
    <lineage>
        <taxon>Eukaryota</taxon>
        <taxon>Fungi</taxon>
        <taxon>Dikarya</taxon>
        <taxon>Basidiomycota</taxon>
        <taxon>Agaricomycotina</taxon>
        <taxon>Agaricomycetes</taxon>
        <taxon>Auriculariales</taxon>
        <taxon>Exidiaceae</taxon>
        <taxon>Exidia</taxon>
    </lineage>
</organism>
<feature type="compositionally biased region" description="Basic and acidic residues" evidence="1">
    <location>
        <begin position="25"/>
        <end position="36"/>
    </location>
</feature>
<accession>A0A165FD40</accession>
<evidence type="ECO:0000313" key="2">
    <source>
        <dbReference type="EMBL" id="KZV88793.1"/>
    </source>
</evidence>
<gene>
    <name evidence="2" type="ORF">EXIGLDRAFT_772384</name>
</gene>
<dbReference type="Proteomes" id="UP000077266">
    <property type="component" value="Unassembled WGS sequence"/>
</dbReference>
<protein>
    <submittedName>
        <fullName evidence="2">Uncharacterized protein</fullName>
    </submittedName>
</protein>
<proteinExistence type="predicted"/>
<feature type="region of interest" description="Disordered" evidence="1">
    <location>
        <begin position="16"/>
        <end position="51"/>
    </location>
</feature>
<evidence type="ECO:0000313" key="3">
    <source>
        <dbReference type="Proteomes" id="UP000077266"/>
    </source>
</evidence>
<dbReference type="InParanoid" id="A0A165FD40"/>
<dbReference type="AlphaFoldDB" id="A0A165FD40"/>